<evidence type="ECO:0000256" key="2">
    <source>
        <dbReference type="ARBA" id="ARBA00007330"/>
    </source>
</evidence>
<keyword evidence="8" id="KW-1185">Reference proteome</keyword>
<dbReference type="Pfam" id="PF01266">
    <property type="entry name" value="DAO"/>
    <property type="match status" value="1"/>
</dbReference>
<evidence type="ECO:0000256" key="5">
    <source>
        <dbReference type="ARBA" id="ARBA00023002"/>
    </source>
</evidence>
<gene>
    <name evidence="7" type="ORF">B7P34_36220</name>
</gene>
<dbReference type="GO" id="GO:0046168">
    <property type="term" value="P:glycerol-3-phosphate catabolic process"/>
    <property type="evidence" value="ECO:0007669"/>
    <property type="project" value="TreeGrafter"/>
</dbReference>
<accession>A0A9X7JHP4</accession>
<dbReference type="PANTHER" id="PTHR11985">
    <property type="entry name" value="GLYCEROL-3-PHOSPHATE DEHYDROGENASE"/>
    <property type="match status" value="1"/>
</dbReference>
<evidence type="ECO:0000256" key="4">
    <source>
        <dbReference type="ARBA" id="ARBA00022827"/>
    </source>
</evidence>
<dbReference type="InterPro" id="IPR006076">
    <property type="entry name" value="FAD-dep_OxRdtase"/>
</dbReference>
<keyword evidence="5 7" id="KW-0560">Oxidoreductase</keyword>
<dbReference type="AlphaFoldDB" id="A0A9X7JHP4"/>
<evidence type="ECO:0000313" key="7">
    <source>
        <dbReference type="EMBL" id="PSJ23912.1"/>
    </source>
</evidence>
<feature type="domain" description="FAD dependent oxidoreductase" evidence="6">
    <location>
        <begin position="20"/>
        <end position="95"/>
    </location>
</feature>
<protein>
    <submittedName>
        <fullName evidence="7">Glycerol-3-phosphate dehydrogenase</fullName>
        <ecNumber evidence="7">1.1.5.3</ecNumber>
    </submittedName>
</protein>
<dbReference type="PRINTS" id="PR01001">
    <property type="entry name" value="FADG3PDH"/>
</dbReference>
<evidence type="ECO:0000259" key="6">
    <source>
        <dbReference type="Pfam" id="PF01266"/>
    </source>
</evidence>
<dbReference type="PANTHER" id="PTHR11985:SF15">
    <property type="entry name" value="GLYCEROL-3-PHOSPHATE DEHYDROGENASE, MITOCHONDRIAL"/>
    <property type="match status" value="1"/>
</dbReference>
<dbReference type="InterPro" id="IPR000447">
    <property type="entry name" value="G3P_DH_FAD-dep"/>
</dbReference>
<comment type="cofactor">
    <cofactor evidence="1">
        <name>FAD</name>
        <dbReference type="ChEBI" id="CHEBI:57692"/>
    </cofactor>
</comment>
<evidence type="ECO:0000313" key="8">
    <source>
        <dbReference type="Proteomes" id="UP000242427"/>
    </source>
</evidence>
<proteinExistence type="inferred from homology"/>
<keyword evidence="3" id="KW-0285">Flavoprotein</keyword>
<evidence type="ECO:0000256" key="1">
    <source>
        <dbReference type="ARBA" id="ARBA00001974"/>
    </source>
</evidence>
<dbReference type="Proteomes" id="UP000242427">
    <property type="component" value="Unassembled WGS sequence"/>
</dbReference>
<sequence>MSMLSSPAVLPDETVDHHADVLVVGGGLHGCAIARDLAGRGWRVLLCEQDDLAAHASGATGKLVHGGLRELARLDLGGVKRALLERHRLLHAAPHLLSPVRLVMPHDDG</sequence>
<organism evidence="7 8">
    <name type="scientific">Streptosporangium nondiastaticum</name>
    <dbReference type="NCBI Taxonomy" id="35764"/>
    <lineage>
        <taxon>Bacteria</taxon>
        <taxon>Bacillati</taxon>
        <taxon>Actinomycetota</taxon>
        <taxon>Actinomycetes</taxon>
        <taxon>Streptosporangiales</taxon>
        <taxon>Streptosporangiaceae</taxon>
        <taxon>Streptosporangium</taxon>
    </lineage>
</organism>
<comment type="caution">
    <text evidence="7">The sequence shown here is derived from an EMBL/GenBank/DDBJ whole genome shotgun (WGS) entry which is preliminary data.</text>
</comment>
<dbReference type="Gene3D" id="3.50.50.60">
    <property type="entry name" value="FAD/NAD(P)-binding domain"/>
    <property type="match status" value="1"/>
</dbReference>
<dbReference type="SUPFAM" id="SSF51905">
    <property type="entry name" value="FAD/NAD(P)-binding domain"/>
    <property type="match status" value="1"/>
</dbReference>
<name>A0A9X7JHP4_9ACTN</name>
<evidence type="ECO:0000256" key="3">
    <source>
        <dbReference type="ARBA" id="ARBA00022630"/>
    </source>
</evidence>
<reference evidence="7 8" key="1">
    <citation type="submission" date="2018-03" db="EMBL/GenBank/DDBJ databases">
        <title>Chitinolytic properties of Streptosporangium nondiastaticum TBG75A20.</title>
        <authorList>
            <person name="Gayathri V."/>
            <person name="Shiburaj S."/>
        </authorList>
    </citation>
    <scope>NUCLEOTIDE SEQUENCE [LARGE SCALE GENOMIC DNA]</scope>
    <source>
        <strain evidence="7 8">TBG75A20</strain>
    </source>
</reference>
<dbReference type="EMBL" id="PXWG01000357">
    <property type="protein sequence ID" value="PSJ23912.1"/>
    <property type="molecule type" value="Genomic_DNA"/>
</dbReference>
<dbReference type="InterPro" id="IPR036188">
    <property type="entry name" value="FAD/NAD-bd_sf"/>
</dbReference>
<keyword evidence="4" id="KW-0274">FAD</keyword>
<dbReference type="OrthoDB" id="9766796at2"/>
<comment type="similarity">
    <text evidence="2">Belongs to the FAD-dependent glycerol-3-phosphate dehydrogenase family.</text>
</comment>
<feature type="non-terminal residue" evidence="7">
    <location>
        <position position="109"/>
    </location>
</feature>
<dbReference type="GO" id="GO:0004368">
    <property type="term" value="F:glycerol-3-phosphate dehydrogenase (quinone) activity"/>
    <property type="evidence" value="ECO:0007669"/>
    <property type="project" value="UniProtKB-EC"/>
</dbReference>
<dbReference type="RefSeq" id="WP_146167057.1">
    <property type="nucleotide sequence ID" value="NZ_PXWG01000357.1"/>
</dbReference>
<dbReference type="EC" id="1.1.5.3" evidence="7"/>